<sequence>MPQCIFGSHNGSNAVDGVRRATHKALYELSKFFYEQA</sequence>
<reference evidence="1 2" key="2">
    <citation type="submission" date="2014-09" db="EMBL/GenBank/DDBJ databases">
        <authorList>
            <consortium name="NBRP consortium"/>
            <person name="Sawabe T."/>
            <person name="Meirelles P."/>
            <person name="Nakanishi M."/>
            <person name="Sayaka M."/>
            <person name="Hattori M."/>
            <person name="Ohkuma M."/>
        </authorList>
    </citation>
    <scope>NUCLEOTIDE SEQUENCE [LARGE SCALE GENOMIC DNA]</scope>
    <source>
        <strain evidence="2">JCM19235</strain>
    </source>
</reference>
<dbReference type="Proteomes" id="UP000029228">
    <property type="component" value="Unassembled WGS sequence"/>
</dbReference>
<protein>
    <submittedName>
        <fullName evidence="1">Uncharacterized protein</fullName>
    </submittedName>
</protein>
<evidence type="ECO:0000313" key="1">
    <source>
        <dbReference type="EMBL" id="GAL22070.1"/>
    </source>
</evidence>
<accession>A0A090S2Y4</accession>
<gene>
    <name evidence="1" type="ORF">JCM19235_2764</name>
</gene>
<keyword evidence="2" id="KW-1185">Reference proteome</keyword>
<reference evidence="1 2" key="1">
    <citation type="submission" date="2014-09" db="EMBL/GenBank/DDBJ databases">
        <title>Vibrio maritimus JCM 19235. (C45) whole genome shotgun sequence.</title>
        <authorList>
            <person name="Sawabe T."/>
            <person name="Meirelles P."/>
            <person name="Nakanishi M."/>
            <person name="Sayaka M."/>
            <person name="Hattori M."/>
            <person name="Ohkuma M."/>
        </authorList>
    </citation>
    <scope>NUCLEOTIDE SEQUENCE [LARGE SCALE GENOMIC DNA]</scope>
    <source>
        <strain evidence="2">JCM19235</strain>
    </source>
</reference>
<dbReference type="AlphaFoldDB" id="A0A090S2Y4"/>
<proteinExistence type="predicted"/>
<evidence type="ECO:0000313" key="2">
    <source>
        <dbReference type="Proteomes" id="UP000029228"/>
    </source>
</evidence>
<dbReference type="EMBL" id="BBMR01000011">
    <property type="protein sequence ID" value="GAL22070.1"/>
    <property type="molecule type" value="Genomic_DNA"/>
</dbReference>
<comment type="caution">
    <text evidence="1">The sequence shown here is derived from an EMBL/GenBank/DDBJ whole genome shotgun (WGS) entry which is preliminary data.</text>
</comment>
<dbReference type="STRING" id="990268.JCM19235_2764"/>
<organism evidence="1 2">
    <name type="scientific">Vibrio maritimus</name>
    <dbReference type="NCBI Taxonomy" id="990268"/>
    <lineage>
        <taxon>Bacteria</taxon>
        <taxon>Pseudomonadati</taxon>
        <taxon>Pseudomonadota</taxon>
        <taxon>Gammaproteobacteria</taxon>
        <taxon>Vibrionales</taxon>
        <taxon>Vibrionaceae</taxon>
        <taxon>Vibrio</taxon>
    </lineage>
</organism>
<name>A0A090S2Y4_9VIBR</name>